<protein>
    <submittedName>
        <fullName evidence="6">ABC transporter ATP-binding protein</fullName>
    </submittedName>
</protein>
<dbReference type="SMART" id="SM00382">
    <property type="entry name" value="AAA"/>
    <property type="match status" value="2"/>
</dbReference>
<sequence>MLDINNLKVTFETRMGEVKVLEKVSLKVSPGERVGIIGESGSGKTTLALSIMGLVQGRVQGSIKYRGEELLDKKEEDWEKIRSQKISMVFQNTGEMLNPVYALIDQVMEPYLKVNPGKKKEAFSRASNLLKKVGLREDHFYAYPFTLSGGEIQRGLIAMALMNEPELIILDEPTSALDALTKGELIRLLDEIARDKTVLVISHDLSTVIKLTRRTAVLYAGSIMEAGSTESLLREPRHPYSRALVRAYPTRTTVKDLQGIRGEFPSLVDPPSGCPFHPRCTQALEKCSQEKPLLAEKGEGTLACHRGGVVTLLKGEKIIQKFPRQGKDGKEIYFNAVDGAGVTLKEGEILALVGESGSGKTTLAQILAGINRPTAGKVYFQEREIYSLKGQEKKDLRRRLQILFQNPQEAVSHRMMVHDLVEEPLDIQDIGDKETRVQAVKEALGLVGLPGDSFFLHKYPHELSGGELQRVTIARALVMKPKVLIADEPSASLDASVQAKILKLLMHLQNEQGFALFLITHDLALAGKVGDRVAVMFSGKIVEEGPTSEIFRYPLHPYTELLLDMAPSLEREVPSIRRTVKLKEEGERGCPYYVHCPYSTDICTREEAPLKEIGFQRVACHRATALKGRSSNSSVKKIKKVL</sequence>
<evidence type="ECO:0000256" key="4">
    <source>
        <dbReference type="ARBA" id="ARBA00022840"/>
    </source>
</evidence>
<dbReference type="EMBL" id="QZAA01000024">
    <property type="protein sequence ID" value="RQD78361.1"/>
    <property type="molecule type" value="Genomic_DNA"/>
</dbReference>
<accession>A0A424YIT7</accession>
<dbReference type="InterPro" id="IPR003439">
    <property type="entry name" value="ABC_transporter-like_ATP-bd"/>
</dbReference>
<dbReference type="CDD" id="cd03257">
    <property type="entry name" value="ABC_NikE_OppD_transporters"/>
    <property type="match status" value="2"/>
</dbReference>
<organism evidence="6 7">
    <name type="scientific">Candidatus Syntrophonatronum acetioxidans</name>
    <dbReference type="NCBI Taxonomy" id="1795816"/>
    <lineage>
        <taxon>Bacteria</taxon>
        <taxon>Bacillati</taxon>
        <taxon>Bacillota</taxon>
        <taxon>Clostridia</taxon>
        <taxon>Eubacteriales</taxon>
        <taxon>Syntrophomonadaceae</taxon>
        <taxon>Candidatus Syntrophonatronum</taxon>
    </lineage>
</organism>
<dbReference type="PROSITE" id="PS00211">
    <property type="entry name" value="ABC_TRANSPORTER_1"/>
    <property type="match status" value="1"/>
</dbReference>
<dbReference type="NCBIfam" id="NF008453">
    <property type="entry name" value="PRK11308.1"/>
    <property type="match status" value="2"/>
</dbReference>
<gene>
    <name evidence="6" type="ORF">D5R97_00500</name>
</gene>
<comment type="similarity">
    <text evidence="1">Belongs to the ABC transporter superfamily.</text>
</comment>
<reference evidence="6 7" key="1">
    <citation type="submission" date="2018-08" db="EMBL/GenBank/DDBJ databases">
        <title>The metabolism and importance of syntrophic acetate oxidation coupled to methane or sulfide production in haloalkaline environments.</title>
        <authorList>
            <person name="Timmers P.H.A."/>
            <person name="Vavourakis C.D."/>
            <person name="Sorokin D.Y."/>
            <person name="Sinninghe Damste J.S."/>
            <person name="Muyzer G."/>
            <person name="Stams A.J.M."/>
            <person name="Plugge C.M."/>
        </authorList>
    </citation>
    <scope>NUCLEOTIDE SEQUENCE [LARGE SCALE GENOMIC DNA]</scope>
    <source>
        <strain evidence="6">MSAO_Bac1</strain>
    </source>
</reference>
<dbReference type="GO" id="GO:0055085">
    <property type="term" value="P:transmembrane transport"/>
    <property type="evidence" value="ECO:0007669"/>
    <property type="project" value="UniProtKB-ARBA"/>
</dbReference>
<proteinExistence type="inferred from homology"/>
<dbReference type="GO" id="GO:0005524">
    <property type="term" value="F:ATP binding"/>
    <property type="evidence" value="ECO:0007669"/>
    <property type="project" value="UniProtKB-KW"/>
</dbReference>
<keyword evidence="3" id="KW-0547">Nucleotide-binding</keyword>
<evidence type="ECO:0000259" key="5">
    <source>
        <dbReference type="PROSITE" id="PS50893"/>
    </source>
</evidence>
<dbReference type="InterPro" id="IPR027417">
    <property type="entry name" value="P-loop_NTPase"/>
</dbReference>
<evidence type="ECO:0000256" key="1">
    <source>
        <dbReference type="ARBA" id="ARBA00005417"/>
    </source>
</evidence>
<evidence type="ECO:0000313" key="6">
    <source>
        <dbReference type="EMBL" id="RQD78361.1"/>
    </source>
</evidence>
<dbReference type="Gene3D" id="3.40.50.300">
    <property type="entry name" value="P-loop containing nucleotide triphosphate hydrolases"/>
    <property type="match status" value="2"/>
</dbReference>
<dbReference type="InterPro" id="IPR017871">
    <property type="entry name" value="ABC_transporter-like_CS"/>
</dbReference>
<dbReference type="Pfam" id="PF00005">
    <property type="entry name" value="ABC_tran"/>
    <property type="match status" value="2"/>
</dbReference>
<dbReference type="Proteomes" id="UP000285138">
    <property type="component" value="Unassembled WGS sequence"/>
</dbReference>
<evidence type="ECO:0000256" key="3">
    <source>
        <dbReference type="ARBA" id="ARBA00022741"/>
    </source>
</evidence>
<dbReference type="GO" id="GO:0016887">
    <property type="term" value="F:ATP hydrolysis activity"/>
    <property type="evidence" value="ECO:0007669"/>
    <property type="project" value="InterPro"/>
</dbReference>
<dbReference type="NCBIfam" id="TIGR01727">
    <property type="entry name" value="oligo_HPY"/>
    <property type="match status" value="2"/>
</dbReference>
<feature type="domain" description="ABC transporter" evidence="5">
    <location>
        <begin position="313"/>
        <end position="563"/>
    </location>
</feature>
<feature type="domain" description="ABC transporter" evidence="5">
    <location>
        <begin position="2"/>
        <end position="245"/>
    </location>
</feature>
<dbReference type="AlphaFoldDB" id="A0A424YIT7"/>
<dbReference type="InterPro" id="IPR050319">
    <property type="entry name" value="ABC_transp_ATP-bind"/>
</dbReference>
<evidence type="ECO:0000313" key="7">
    <source>
        <dbReference type="Proteomes" id="UP000285138"/>
    </source>
</evidence>
<dbReference type="SUPFAM" id="SSF52540">
    <property type="entry name" value="P-loop containing nucleoside triphosphate hydrolases"/>
    <property type="match status" value="2"/>
</dbReference>
<keyword evidence="2" id="KW-0813">Transport</keyword>
<comment type="caution">
    <text evidence="6">The sequence shown here is derived from an EMBL/GenBank/DDBJ whole genome shotgun (WGS) entry which is preliminary data.</text>
</comment>
<dbReference type="InterPro" id="IPR003593">
    <property type="entry name" value="AAA+_ATPase"/>
</dbReference>
<dbReference type="PANTHER" id="PTHR43776:SF7">
    <property type="entry name" value="D,D-DIPEPTIDE TRANSPORT ATP-BINDING PROTEIN DDPF-RELATED"/>
    <property type="match status" value="1"/>
</dbReference>
<dbReference type="GO" id="GO:0015833">
    <property type="term" value="P:peptide transport"/>
    <property type="evidence" value="ECO:0007669"/>
    <property type="project" value="InterPro"/>
</dbReference>
<dbReference type="PROSITE" id="PS50893">
    <property type="entry name" value="ABC_TRANSPORTER_2"/>
    <property type="match status" value="2"/>
</dbReference>
<dbReference type="InterPro" id="IPR013563">
    <property type="entry name" value="Oligopep_ABC_C"/>
</dbReference>
<name>A0A424YIT7_9FIRM</name>
<keyword evidence="4 6" id="KW-0067">ATP-binding</keyword>
<dbReference type="PANTHER" id="PTHR43776">
    <property type="entry name" value="TRANSPORT ATP-BINDING PROTEIN"/>
    <property type="match status" value="1"/>
</dbReference>
<dbReference type="Pfam" id="PF08352">
    <property type="entry name" value="oligo_HPY"/>
    <property type="match status" value="2"/>
</dbReference>
<evidence type="ECO:0000256" key="2">
    <source>
        <dbReference type="ARBA" id="ARBA00022448"/>
    </source>
</evidence>